<comment type="caution">
    <text evidence="1">The sequence shown here is derived from an EMBL/GenBank/DDBJ whole genome shotgun (WGS) entry which is preliminary data.</text>
</comment>
<dbReference type="Proteomes" id="UP001212841">
    <property type="component" value="Unassembled WGS sequence"/>
</dbReference>
<name>A0AAD5S944_9FUNG</name>
<reference evidence="1" key="1">
    <citation type="submission" date="2020-05" db="EMBL/GenBank/DDBJ databases">
        <title>Phylogenomic resolution of chytrid fungi.</title>
        <authorList>
            <person name="Stajich J.E."/>
            <person name="Amses K."/>
            <person name="Simmons R."/>
            <person name="Seto K."/>
            <person name="Myers J."/>
            <person name="Bonds A."/>
            <person name="Quandt C.A."/>
            <person name="Barry K."/>
            <person name="Liu P."/>
            <person name="Grigoriev I."/>
            <person name="Longcore J.E."/>
            <person name="James T.Y."/>
        </authorList>
    </citation>
    <scope>NUCLEOTIDE SEQUENCE</scope>
    <source>
        <strain evidence="1">JEL0318</strain>
    </source>
</reference>
<organism evidence="1 2">
    <name type="scientific">Rhizophlyctis rosea</name>
    <dbReference type="NCBI Taxonomy" id="64517"/>
    <lineage>
        <taxon>Eukaryota</taxon>
        <taxon>Fungi</taxon>
        <taxon>Fungi incertae sedis</taxon>
        <taxon>Chytridiomycota</taxon>
        <taxon>Chytridiomycota incertae sedis</taxon>
        <taxon>Chytridiomycetes</taxon>
        <taxon>Rhizophlyctidales</taxon>
        <taxon>Rhizophlyctidaceae</taxon>
        <taxon>Rhizophlyctis</taxon>
    </lineage>
</organism>
<proteinExistence type="predicted"/>
<protein>
    <submittedName>
        <fullName evidence="1">Uncharacterized protein</fullName>
    </submittedName>
</protein>
<dbReference type="SUPFAM" id="SSF53067">
    <property type="entry name" value="Actin-like ATPase domain"/>
    <property type="match status" value="2"/>
</dbReference>
<sequence length="357" mass="39497">MPAAAIGYVNHHDIQPYCKTLTAFQYDRDYTVSSWGWPSFMNALTHAGQPLIRHFKLLLDPTYNRLTCPPNLPANIDPVRVAADYFRELHTHIMTVMQAKFGDTVSNEDVLYVFTCPVWSDVAKNNLRKAAARAGFIPTADIMSTRLVIATEPEAAALWCTNNAAADVQMRNNETLLVIDAGGGTVDLTVERITSGPYGQTLAEVAQASGNNCGATLVDDHFLAWLGEKVGKEAMEELQQTRGTGYSSVLSTWETLKRQFRGSTTDTYSFSLPAQLYNLIDDDHQNALEEAQDGMSDEVHITAQDMLSFFDPVVNEILALVGRQLDRCPGKTVDKAFVVGGFSASQYLVGRIRERFE</sequence>
<dbReference type="Gene3D" id="3.30.420.40">
    <property type="match status" value="2"/>
</dbReference>
<evidence type="ECO:0000313" key="1">
    <source>
        <dbReference type="EMBL" id="KAJ3035549.1"/>
    </source>
</evidence>
<dbReference type="PANTHER" id="PTHR14187">
    <property type="entry name" value="ALPHA KINASE/ELONGATION FACTOR 2 KINASE"/>
    <property type="match status" value="1"/>
</dbReference>
<dbReference type="EMBL" id="JADGJD010002034">
    <property type="protein sequence ID" value="KAJ3035549.1"/>
    <property type="molecule type" value="Genomic_DNA"/>
</dbReference>
<accession>A0AAD5S944</accession>
<dbReference type="InterPro" id="IPR043129">
    <property type="entry name" value="ATPase_NBD"/>
</dbReference>
<dbReference type="AlphaFoldDB" id="A0AAD5S944"/>
<gene>
    <name evidence="1" type="ORF">HK097_004175</name>
</gene>
<feature type="non-terminal residue" evidence="1">
    <location>
        <position position="1"/>
    </location>
</feature>
<keyword evidence="2" id="KW-1185">Reference proteome</keyword>
<evidence type="ECO:0000313" key="2">
    <source>
        <dbReference type="Proteomes" id="UP001212841"/>
    </source>
</evidence>
<dbReference type="Gene3D" id="3.90.640.10">
    <property type="entry name" value="Actin, Chain A, domain 4"/>
    <property type="match status" value="1"/>
</dbReference>
<dbReference type="PANTHER" id="PTHR14187:SF5">
    <property type="entry name" value="HEAT SHOCK 70 KDA PROTEIN 12A"/>
    <property type="match status" value="1"/>
</dbReference>